<gene>
    <name evidence="2" type="ORF">IMSHALPRED_007000</name>
</gene>
<reference evidence="2" key="1">
    <citation type="submission" date="2021-03" db="EMBL/GenBank/DDBJ databases">
        <authorList>
            <person name="Tagirdzhanova G."/>
        </authorList>
    </citation>
    <scope>NUCLEOTIDE SEQUENCE</scope>
</reference>
<evidence type="ECO:0000313" key="2">
    <source>
        <dbReference type="EMBL" id="CAF9926573.1"/>
    </source>
</evidence>
<dbReference type="AlphaFoldDB" id="A0A8H3IPD8"/>
<feature type="compositionally biased region" description="Basic and acidic residues" evidence="1">
    <location>
        <begin position="29"/>
        <end position="45"/>
    </location>
</feature>
<evidence type="ECO:0000256" key="1">
    <source>
        <dbReference type="SAM" id="MobiDB-lite"/>
    </source>
</evidence>
<organism evidence="2 3">
    <name type="scientific">Imshaugia aleurites</name>
    <dbReference type="NCBI Taxonomy" id="172621"/>
    <lineage>
        <taxon>Eukaryota</taxon>
        <taxon>Fungi</taxon>
        <taxon>Dikarya</taxon>
        <taxon>Ascomycota</taxon>
        <taxon>Pezizomycotina</taxon>
        <taxon>Lecanoromycetes</taxon>
        <taxon>OSLEUM clade</taxon>
        <taxon>Lecanoromycetidae</taxon>
        <taxon>Lecanorales</taxon>
        <taxon>Lecanorineae</taxon>
        <taxon>Parmeliaceae</taxon>
        <taxon>Imshaugia</taxon>
    </lineage>
</organism>
<name>A0A8H3IPD8_9LECA</name>
<feature type="region of interest" description="Disordered" evidence="1">
    <location>
        <begin position="28"/>
        <end position="95"/>
    </location>
</feature>
<protein>
    <submittedName>
        <fullName evidence="2">Uncharacterized protein</fullName>
    </submittedName>
</protein>
<feature type="compositionally biased region" description="Acidic residues" evidence="1">
    <location>
        <begin position="68"/>
        <end position="85"/>
    </location>
</feature>
<sequence length="95" mass="10903">MDSGEEVSPDNRSSGFFLKTKFSYWNRHGRSDSNIDERKVRKPDRMITGVQDPESRRKARRLKRQGADDDNGNDLVDLDDDDDSDSAPSSKRRSL</sequence>
<comment type="caution">
    <text evidence="2">The sequence shown here is derived from an EMBL/GenBank/DDBJ whole genome shotgun (WGS) entry which is preliminary data.</text>
</comment>
<keyword evidence="3" id="KW-1185">Reference proteome</keyword>
<accession>A0A8H3IPD8</accession>
<evidence type="ECO:0000313" key="3">
    <source>
        <dbReference type="Proteomes" id="UP000664534"/>
    </source>
</evidence>
<dbReference type="EMBL" id="CAJPDT010000043">
    <property type="protein sequence ID" value="CAF9926573.1"/>
    <property type="molecule type" value="Genomic_DNA"/>
</dbReference>
<proteinExistence type="predicted"/>
<dbReference type="OrthoDB" id="5430875at2759"/>
<dbReference type="Proteomes" id="UP000664534">
    <property type="component" value="Unassembled WGS sequence"/>
</dbReference>